<reference evidence="6 7" key="1">
    <citation type="submission" date="2024-01" db="EMBL/GenBank/DDBJ databases">
        <title>Draft genome sequence of Gordonia sp. PKS22-38.</title>
        <authorList>
            <person name="Suphannarot A."/>
            <person name="Mingma R."/>
        </authorList>
    </citation>
    <scope>NUCLEOTIDE SEQUENCE [LARGE SCALE GENOMIC DNA]</scope>
    <source>
        <strain evidence="6 7">PKS22-38</strain>
    </source>
</reference>
<name>A0ABU7MSS6_9ACTN</name>
<gene>
    <name evidence="6" type="ORF">V1Y59_09865</name>
</gene>
<evidence type="ECO:0000256" key="1">
    <source>
        <dbReference type="ARBA" id="ARBA00010062"/>
    </source>
</evidence>
<evidence type="ECO:0000259" key="5">
    <source>
        <dbReference type="Pfam" id="PF13458"/>
    </source>
</evidence>
<comment type="similarity">
    <text evidence="1">Belongs to the leucine-binding protein family.</text>
</comment>
<keyword evidence="7" id="KW-1185">Reference proteome</keyword>
<feature type="chain" id="PRO_5046316496" evidence="4">
    <location>
        <begin position="25"/>
        <end position="425"/>
    </location>
</feature>
<dbReference type="Gene3D" id="3.40.50.2300">
    <property type="match status" value="2"/>
</dbReference>
<dbReference type="CDD" id="cd06341">
    <property type="entry name" value="PBP1_ABC_ligand_binding-like"/>
    <property type="match status" value="1"/>
</dbReference>
<dbReference type="PROSITE" id="PS51257">
    <property type="entry name" value="PROKAR_LIPOPROTEIN"/>
    <property type="match status" value="1"/>
</dbReference>
<dbReference type="EMBL" id="JAZDUE010000007">
    <property type="protein sequence ID" value="MEE4023382.1"/>
    <property type="molecule type" value="Genomic_DNA"/>
</dbReference>
<accession>A0ABU7MSS6</accession>
<evidence type="ECO:0000256" key="2">
    <source>
        <dbReference type="ARBA" id="ARBA00022729"/>
    </source>
</evidence>
<protein>
    <submittedName>
        <fullName evidence="6">ABC transporter substrate-binding protein</fullName>
    </submittedName>
</protein>
<evidence type="ECO:0000256" key="4">
    <source>
        <dbReference type="SAM" id="SignalP"/>
    </source>
</evidence>
<sequence length="425" mass="43390">MKTARRTRRLRLAAAVAAATVVFATMTACSSDDEDSSADGGSGESSAAVPSGAYAGNAASGEPVKIGLITNEGGQAISQPETREAAEAATEYANANLGGIAGRPIELVVCKTQEEPTAARNCANQMVEQNLPAVVVTSTGLGSIINPIITGAGIPYATALGGSPAEIMSENSFVWTAGSNTSQAMAAYGKEQGWQTAVAYSIDSPAATGSLERMGGPAFRANGMEFELITIPFGSPDATPQVSAGLDKDPQGVLVYGESTVCTSVLKALSTLGSTAQPISPQTCAAPEVVSAVGPAAVEDMKIFSSGDSVSDNPESVLFREIMAEYAPDTPIEGFAVTGYQSMLGFVRAVQGLNGEVTKQTVGDALRNAKDVPLPAGDGITFTCNGTAIPGMQAICGNKMIVLTMKDGKLTDPEPVSVVPPQQQP</sequence>
<evidence type="ECO:0000313" key="6">
    <source>
        <dbReference type="EMBL" id="MEE4023382.1"/>
    </source>
</evidence>
<evidence type="ECO:0000256" key="3">
    <source>
        <dbReference type="SAM" id="MobiDB-lite"/>
    </source>
</evidence>
<dbReference type="InterPro" id="IPR051010">
    <property type="entry name" value="BCAA_transport"/>
</dbReference>
<dbReference type="RefSeq" id="WP_330504680.1">
    <property type="nucleotide sequence ID" value="NZ_JAZDUE010000007.1"/>
</dbReference>
<dbReference type="PANTHER" id="PTHR30483">
    <property type="entry name" value="LEUCINE-SPECIFIC-BINDING PROTEIN"/>
    <property type="match status" value="1"/>
</dbReference>
<dbReference type="InterPro" id="IPR028082">
    <property type="entry name" value="Peripla_BP_I"/>
</dbReference>
<feature type="domain" description="Leucine-binding protein" evidence="5">
    <location>
        <begin position="63"/>
        <end position="392"/>
    </location>
</feature>
<dbReference type="SUPFAM" id="SSF53822">
    <property type="entry name" value="Periplasmic binding protein-like I"/>
    <property type="match status" value="1"/>
</dbReference>
<dbReference type="Pfam" id="PF13458">
    <property type="entry name" value="Peripla_BP_6"/>
    <property type="match status" value="1"/>
</dbReference>
<dbReference type="PANTHER" id="PTHR30483:SF6">
    <property type="entry name" value="PERIPLASMIC BINDING PROTEIN OF ABC TRANSPORTER FOR NATURAL AMINO ACIDS"/>
    <property type="match status" value="1"/>
</dbReference>
<proteinExistence type="inferred from homology"/>
<comment type="caution">
    <text evidence="6">The sequence shown here is derived from an EMBL/GenBank/DDBJ whole genome shotgun (WGS) entry which is preliminary data.</text>
</comment>
<feature type="region of interest" description="Disordered" evidence="3">
    <location>
        <begin position="30"/>
        <end position="54"/>
    </location>
</feature>
<evidence type="ECO:0000313" key="7">
    <source>
        <dbReference type="Proteomes" id="UP001335729"/>
    </source>
</evidence>
<keyword evidence="2 4" id="KW-0732">Signal</keyword>
<feature type="signal peptide" evidence="4">
    <location>
        <begin position="1"/>
        <end position="24"/>
    </location>
</feature>
<organism evidence="6 7">
    <name type="scientific">Gordonia prachuapensis</name>
    <dbReference type="NCBI Taxonomy" id="3115651"/>
    <lineage>
        <taxon>Bacteria</taxon>
        <taxon>Bacillati</taxon>
        <taxon>Actinomycetota</taxon>
        <taxon>Actinomycetes</taxon>
        <taxon>Mycobacteriales</taxon>
        <taxon>Gordoniaceae</taxon>
        <taxon>Gordonia</taxon>
    </lineage>
</organism>
<dbReference type="InterPro" id="IPR028081">
    <property type="entry name" value="Leu-bd"/>
</dbReference>
<dbReference type="Proteomes" id="UP001335729">
    <property type="component" value="Unassembled WGS sequence"/>
</dbReference>